<evidence type="ECO:0000256" key="2">
    <source>
        <dbReference type="SAM" id="MobiDB-lite"/>
    </source>
</evidence>
<feature type="region of interest" description="Disordered" evidence="2">
    <location>
        <begin position="273"/>
        <end position="295"/>
    </location>
</feature>
<feature type="signal peptide" evidence="3">
    <location>
        <begin position="1"/>
        <end position="19"/>
    </location>
</feature>
<dbReference type="InterPro" id="IPR029058">
    <property type="entry name" value="AB_hydrolase_fold"/>
</dbReference>
<dbReference type="PROSITE" id="PS51257">
    <property type="entry name" value="PROKAR_LIPOPROTEIN"/>
    <property type="match status" value="1"/>
</dbReference>
<keyword evidence="1 5" id="KW-0378">Hydrolase</keyword>
<dbReference type="Proteomes" id="UP001500657">
    <property type="component" value="Unassembled WGS sequence"/>
</dbReference>
<evidence type="ECO:0000259" key="4">
    <source>
        <dbReference type="Pfam" id="PF20434"/>
    </source>
</evidence>
<dbReference type="RefSeq" id="WP_343882413.1">
    <property type="nucleotide sequence ID" value="NZ_BAAAFO010000003.1"/>
</dbReference>
<dbReference type="SUPFAM" id="SSF53474">
    <property type="entry name" value="alpha/beta-Hydrolases"/>
    <property type="match status" value="1"/>
</dbReference>
<organism evidence="5 6">
    <name type="scientific">Rhodanobacter caeni</name>
    <dbReference type="NCBI Taxonomy" id="657654"/>
    <lineage>
        <taxon>Bacteria</taxon>
        <taxon>Pseudomonadati</taxon>
        <taxon>Pseudomonadota</taxon>
        <taxon>Gammaproteobacteria</taxon>
        <taxon>Lysobacterales</taxon>
        <taxon>Rhodanobacteraceae</taxon>
        <taxon>Rhodanobacter</taxon>
    </lineage>
</organism>
<proteinExistence type="predicted"/>
<name>A0ABP3E840_9GAMM</name>
<dbReference type="Pfam" id="PF20434">
    <property type="entry name" value="BD-FAE"/>
    <property type="match status" value="1"/>
</dbReference>
<dbReference type="InterPro" id="IPR050300">
    <property type="entry name" value="GDXG_lipolytic_enzyme"/>
</dbReference>
<sequence length="295" mass="31730">MKRLALFASLLSFACAVSAQQRFPLWQGGVPGFEARASIPEISKDYWTKHVNNPSVTAYLPDPAKANGTAVLVVPGGGHALLVTTSEGSAVAEWLNQRGVAAFVLRYRLFREEGSPYKLDDARADTERAMRFIRAHAGQFHIDPHRVGVIGFSAGGELARMVTLSPPVAARGKGDNIDRLSARPDFSMLIFPGPLHGAEHVTPASPPIFLAAANDDQCCSQPAIDLLDAYRKGGASAELHIYRAGGHAYNLGERTDLVALKHSPQQIEDWLSDSGFLGHPAPSTDPHLDPQPQGD</sequence>
<evidence type="ECO:0000313" key="6">
    <source>
        <dbReference type="Proteomes" id="UP001500657"/>
    </source>
</evidence>
<comment type="caution">
    <text evidence="5">The sequence shown here is derived from an EMBL/GenBank/DDBJ whole genome shotgun (WGS) entry which is preliminary data.</text>
</comment>
<evidence type="ECO:0000313" key="5">
    <source>
        <dbReference type="EMBL" id="GAA0253140.1"/>
    </source>
</evidence>
<dbReference type="PANTHER" id="PTHR48081">
    <property type="entry name" value="AB HYDROLASE SUPERFAMILY PROTEIN C4A8.06C"/>
    <property type="match status" value="1"/>
</dbReference>
<feature type="domain" description="BD-FAE-like" evidence="4">
    <location>
        <begin position="59"/>
        <end position="165"/>
    </location>
</feature>
<gene>
    <name evidence="5" type="ORF">GCM10009126_18010</name>
</gene>
<keyword evidence="6" id="KW-1185">Reference proteome</keyword>
<feature type="chain" id="PRO_5047397069" evidence="3">
    <location>
        <begin position="20"/>
        <end position="295"/>
    </location>
</feature>
<keyword evidence="3" id="KW-0732">Signal</keyword>
<dbReference type="InterPro" id="IPR049492">
    <property type="entry name" value="BD-FAE-like_dom"/>
</dbReference>
<dbReference type="Gene3D" id="3.40.50.1820">
    <property type="entry name" value="alpha/beta hydrolase"/>
    <property type="match status" value="1"/>
</dbReference>
<accession>A0ABP3E840</accession>
<dbReference type="EMBL" id="BAAAFO010000003">
    <property type="protein sequence ID" value="GAA0253140.1"/>
    <property type="molecule type" value="Genomic_DNA"/>
</dbReference>
<evidence type="ECO:0000256" key="3">
    <source>
        <dbReference type="SAM" id="SignalP"/>
    </source>
</evidence>
<dbReference type="PANTHER" id="PTHR48081:SF6">
    <property type="entry name" value="PEPTIDASE S9 PROLYL OLIGOPEPTIDASE CATALYTIC DOMAIN-CONTAINING PROTEIN"/>
    <property type="match status" value="1"/>
</dbReference>
<dbReference type="GO" id="GO:0016787">
    <property type="term" value="F:hydrolase activity"/>
    <property type="evidence" value="ECO:0007669"/>
    <property type="project" value="UniProtKB-KW"/>
</dbReference>
<reference evidence="6" key="1">
    <citation type="journal article" date="2019" name="Int. J. Syst. Evol. Microbiol.">
        <title>The Global Catalogue of Microorganisms (GCM) 10K type strain sequencing project: providing services to taxonomists for standard genome sequencing and annotation.</title>
        <authorList>
            <consortium name="The Broad Institute Genomics Platform"/>
            <consortium name="The Broad Institute Genome Sequencing Center for Infectious Disease"/>
            <person name="Wu L."/>
            <person name="Ma J."/>
        </authorList>
    </citation>
    <scope>NUCLEOTIDE SEQUENCE [LARGE SCALE GENOMIC DNA]</scope>
    <source>
        <strain evidence="6">JCM 16242</strain>
    </source>
</reference>
<protein>
    <submittedName>
        <fullName evidence="5">Alpha/beta hydrolase</fullName>
    </submittedName>
</protein>
<evidence type="ECO:0000256" key="1">
    <source>
        <dbReference type="ARBA" id="ARBA00022801"/>
    </source>
</evidence>